<feature type="region of interest" description="Disordered" evidence="1">
    <location>
        <begin position="604"/>
        <end position="624"/>
    </location>
</feature>
<proteinExistence type="predicted"/>
<feature type="compositionally biased region" description="Low complexity" evidence="1">
    <location>
        <begin position="604"/>
        <end position="622"/>
    </location>
</feature>
<gene>
    <name evidence="2" type="ORF">LINJ_06_0840</name>
</gene>
<feature type="region of interest" description="Disordered" evidence="1">
    <location>
        <begin position="2875"/>
        <end position="2900"/>
    </location>
</feature>
<dbReference type="KEGG" id="lif:LINJ_06_0840"/>
<feature type="region of interest" description="Disordered" evidence="1">
    <location>
        <begin position="3511"/>
        <end position="3536"/>
    </location>
</feature>
<evidence type="ECO:0000313" key="2">
    <source>
        <dbReference type="EMBL" id="CAM65515.2"/>
    </source>
</evidence>
<dbReference type="InterPro" id="IPR052886">
    <property type="entry name" value="LCS_TC/CRSF"/>
</dbReference>
<feature type="region of interest" description="Disordered" evidence="1">
    <location>
        <begin position="338"/>
        <end position="369"/>
    </location>
</feature>
<name>A4HSX3_LEIIN</name>
<feature type="compositionally biased region" description="Low complexity" evidence="1">
    <location>
        <begin position="985"/>
        <end position="1009"/>
    </location>
</feature>
<accession>A4HSX3</accession>
<protein>
    <submittedName>
        <fullName evidence="2">Uncharacterized protein</fullName>
    </submittedName>
</protein>
<feature type="compositionally biased region" description="Basic and acidic residues" evidence="1">
    <location>
        <begin position="171"/>
        <end position="190"/>
    </location>
</feature>
<feature type="region of interest" description="Disordered" evidence="1">
    <location>
        <begin position="3457"/>
        <end position="3489"/>
    </location>
</feature>
<dbReference type="InParanoid" id="A4HSX3"/>
<feature type="compositionally biased region" description="Basic and acidic residues" evidence="1">
    <location>
        <begin position="2330"/>
        <end position="2346"/>
    </location>
</feature>
<feature type="compositionally biased region" description="Low complexity" evidence="1">
    <location>
        <begin position="3457"/>
        <end position="3474"/>
    </location>
</feature>
<dbReference type="VEuPathDB" id="TriTrypDB:LINF_060013800"/>
<feature type="compositionally biased region" description="Basic residues" evidence="1">
    <location>
        <begin position="152"/>
        <end position="161"/>
    </location>
</feature>
<dbReference type="EMBL" id="FR796438">
    <property type="protein sequence ID" value="CAM65515.2"/>
    <property type="molecule type" value="Genomic_DNA"/>
</dbReference>
<dbReference type="PANTHER" id="PTHR23261:SF77">
    <property type="entry name" value="GROUND-LIKE DOMAIN-CONTAINING PROTEIN"/>
    <property type="match status" value="1"/>
</dbReference>
<feature type="compositionally biased region" description="Basic and acidic residues" evidence="1">
    <location>
        <begin position="835"/>
        <end position="849"/>
    </location>
</feature>
<evidence type="ECO:0000313" key="3">
    <source>
        <dbReference type="Proteomes" id="UP000008153"/>
    </source>
</evidence>
<feature type="region of interest" description="Disordered" evidence="1">
    <location>
        <begin position="1466"/>
        <end position="1514"/>
    </location>
</feature>
<reference evidence="2 3" key="2">
    <citation type="journal article" date="2011" name="Genome Res.">
        <title>Chromosome and gene copy number variation allow major structural change between species and strains of Leishmania.</title>
        <authorList>
            <person name="Rogers M.B."/>
            <person name="Hilley J.D."/>
            <person name="Dickens N.J."/>
            <person name="Wilkes J."/>
            <person name="Bates P.A."/>
            <person name="Depledge D.P."/>
            <person name="Harris D."/>
            <person name="Her Y."/>
            <person name="Herzyk P."/>
            <person name="Imamura H."/>
            <person name="Otto T.D."/>
            <person name="Sanders M."/>
            <person name="Seeger K."/>
            <person name="Dujardin J.C."/>
            <person name="Berriman M."/>
            <person name="Smith D.F."/>
            <person name="Hertz-Fowler C."/>
            <person name="Mottram J.C."/>
        </authorList>
    </citation>
    <scope>NUCLEOTIDE SEQUENCE [LARGE SCALE GENOMIC DNA]</scope>
    <source>
        <strain evidence="2 3">JPCM5</strain>
    </source>
</reference>
<feature type="region of interest" description="Disordered" evidence="1">
    <location>
        <begin position="2238"/>
        <end position="2261"/>
    </location>
</feature>
<dbReference type="RefSeq" id="XP_001463164.2">
    <property type="nucleotide sequence ID" value="XM_001463127.2"/>
</dbReference>
<feature type="region of interest" description="Disordered" evidence="1">
    <location>
        <begin position="2327"/>
        <end position="2346"/>
    </location>
</feature>
<feature type="region of interest" description="Disordered" evidence="1">
    <location>
        <begin position="985"/>
        <end position="1015"/>
    </location>
</feature>
<evidence type="ECO:0000256" key="1">
    <source>
        <dbReference type="SAM" id="MobiDB-lite"/>
    </source>
</evidence>
<dbReference type="PANTHER" id="PTHR23261">
    <property type="entry name" value="GROUNDHOG-RELATED"/>
    <property type="match status" value="1"/>
</dbReference>
<dbReference type="GeneID" id="4961291"/>
<dbReference type="Proteomes" id="UP000008153">
    <property type="component" value="Chromosome 6"/>
</dbReference>
<feature type="compositionally biased region" description="Low complexity" evidence="1">
    <location>
        <begin position="3102"/>
        <end position="3114"/>
    </location>
</feature>
<feature type="region of interest" description="Disordered" evidence="1">
    <location>
        <begin position="911"/>
        <end position="931"/>
    </location>
</feature>
<feature type="region of interest" description="Disordered" evidence="1">
    <location>
        <begin position="110"/>
        <end position="220"/>
    </location>
</feature>
<feature type="compositionally biased region" description="Basic and acidic residues" evidence="1">
    <location>
        <begin position="3517"/>
        <end position="3529"/>
    </location>
</feature>
<feature type="compositionally biased region" description="Pro residues" evidence="1">
    <location>
        <begin position="343"/>
        <end position="352"/>
    </location>
</feature>
<feature type="compositionally biased region" description="Low complexity" evidence="1">
    <location>
        <begin position="852"/>
        <end position="866"/>
    </location>
</feature>
<feature type="region of interest" description="Disordered" evidence="1">
    <location>
        <begin position="775"/>
        <end position="866"/>
    </location>
</feature>
<feature type="compositionally biased region" description="Low complexity" evidence="1">
    <location>
        <begin position="802"/>
        <end position="828"/>
    </location>
</feature>
<sequence length="3591" mass="380643">MQRRGWRPGHDPPGSSPVTWLSNTSCTFSYASSAAARGALICGAAAASIVETQQLADAAARARCRAHCRCGSAATALRRSSLQLPTRRLQSSTLASAPFIVTRKCPLHTASSPPPCAEPAPQGHSGGDGRFSVPTPSAAAAATDSTRQEVVHRRRQAKRAAARSESASTSAEKRASEEAGRYGRDARDTSSGHPRHTKQPLSAAAAASQRTPMPARQDECISGQGPALLEAARLPAPPTRYNATPESICSYLLTLRRAVSCNRAGTHLSSMTRRAALVFMHQILPTLMAMPPVPEADLLTGSTVSTPGGDAAVERHDVESGASSSIADAARASFDVEPLAHPSFPPQPPPRASHPNTLESLPASADASRQLKEWGKGTVPWTEPLAEAILLMCNRLDCEIRQMWVARAALLYLVFEEGKACADPLQPQPAALGAPASSPTRTPRSTLNDKAQLALALMRTLEVHRRQSRLMREVLRPVTMRFVLQLREKANAAASSDGLGSRGEGAAVALSELRSRDIRAAGVGGDGKVAAHASFVPRAVAAPLPPRESSFVNLERYLADGLLPLLYGEFVHYCRAVEQWHDCSYRAVAHTTVEATTAAASTAAAAPAASPQQQHAPRPSAQDGGMCLPYMSRADIETFSLLAAVLHRALGLRGVARCGDEVYFDLNGHGADAYTSVAPRSHGIASDPSGGVGASADHLQYGREQLRGSMTDAAPAGAPRPPRKPRCQPAVPLRALRLTIEAITARLDADGGPHTGAQELVSRNSMQQVRAGYDVRTYSPPPFVPPLDARGARGGGDPSPPSSASSPTSRFGGAAASSSARSPRVPSATVPSPKAAREGRCHGGCKGHDCMTTGSGSPRTTTTTPSPLDGFGNFNIGSFLPILTLCAHDRSFNIFVTTAADRTDVHAATTSVAGSASPASPTPAAEPSAPSEEDVSALAAAVSRLLLLGVYWAPLCRTYQLPAVLAFFARATTVELTHAAAEKSTSAAAAGPSPHPASSHSTAASQSTGPAREAAPAPLDTKVLQLVRDAFLPPSDDLAAPSSPFVQQLSRLIYSSGRYIEWLNFGTFANIAATLDRVLSQWPMHHADVATAAPARFLSGNADVGCGCASDDRGGGGGGVCVATAATASSGGELSSSAATSSFQRHDVVARAAGTTPAADAAGTAVAPHATGSCVVFRAPVAAGMATLHVFAAIADEFWSREHGRIMWQAISRQARQRLAVMSSTALMRAYSTRFLGFSTHTCTYTRLRVAVPNVTGDGTTTTTAAANGVREILTVPFYVLRLMGVRSAAAESMGTPDEVLRVYRTSERAESYMAVLNALGSTTAARPLICEYLRSDFMWRTIPNDAFVPLVTALVELELTSMTVPELLWVSGSLEHSTGPKHGQTATWSLPGRLAGCFSSHTMKSLNARVEPHELRLLTTDDEDAYTFCMETDARELQEMTGTDNRHGGGKLPLLHFTLRRISRDGRVLDPPPSATTTPSAVRGHTGGRGSATRSFTVRHAPRQGAGGGRTPTRFVGAPTCYSLESVAKLLWEPAYSKSPNEGARMPLTAFPPLLRSMTLLSEAERRVDDAMLHDAADLRRDGASPGSSEWHAGSEPPSLCNVELILRMAWRLLFGSASEAAAVAAPTEAVPLEALVTLYLSLTSVASQWTASSHTRALGARAASREPAETSPVAGERARRIGGAAKALAPPSILLAVDCCLAHCEAALRPRLMAIALHTDGSGAGDAACMKPERVATDLRVSLQLAVLTERLLPCPANMAAPATAGMPVHELIHRQLFCELRASLREAPLQRIAGEVSRLPWWVARRAHAEVSGDGTSPSTSWVEPLLLREIGAKRLPVTERATTAAAAPSAASCSSTSHHSFELFEWALLPFYAKLEARQHDANAAATMADKATTAPSQPHSTAAPMMDNFLCLEDAYHDCAAGLAAHRWSPQSSLHGLSTGLSSGATTDATSVNGDGSTTAFQTSGRSSAPHMATLEAALNALPAQCDSFHILLHVVRQLFLSHPVLLSTAPDAALYYELRTARTAPDHEKSIASAASSASAPEHVLGAAVGRQAWATLPTQRVDLPHDLRQRYVDALFRCFKRLVPHHSCTAEELVELLHLLWLADPHASRVASSAPSSSTKASTSQWPSLFARCSAFVKGSLAELDAAVEMQDTNPSLKDGKDVGASPWLLRSVPDVLQTVYRTVHYGLTKSIVFKPREMHWLSVNAMALHPRSMVLFLHCLNIVRGLEEQRQQHASTPQPLSKPPLPQRQQRAHHSLNRLHKSTLELFQPFVVYASITGEAISGVAKMRYMPLMLGPLSDMDPQLVLVLIQATFAGAMWSSDAGKDPHGRGGGSSRRERANAGNAVFYRKMLAASQTGVGPMRMGQNGHLQPTRTLGDGGVQNARRLPESIAATMAALLMVASHVQASSTVWASNGGAGGHGDAYSAMGTRAAPQRAPSAHIGRAHHSALIFLRNSLYELLLLARSRRPLQCASAVTVVQVMQLAVVQESPRMARLLDWLFLSLLIPPVQIVEKAIVPAATNASFHRGSGFAAAPLELLSSPATANTATAATLTQGGSGNACESSDKYSLVIPVDTLGGTRFPAAHEAVLLLRLLPVQYWRSLLHRDVCWPRYRGYALQMLNRRWRSLTVTRSDTHTADTMRHPTLNKWNQLRGSLSSLLLSLDVESIACLVAEAMGPMVLLVVTTELLRVLARQRACSGDSPTTARKEAEGMPRAVCAAMRTAPHTDGCQHAQADEWPAGIAAPSDAGDDTLSPAALTSFEVVRLYASPRSVLTDEAVQPWLEAACNVIDQLASTRHTDFVAVLEREAEWQRRVTEASSYRGAAAEEVPLGVFHRTAVEAKAAARAATKGGACETAAPVLDIGEDGVTEASGVGDGAEARDKAALDSDTGAPTAGDDVSALVGSDGCGAPTTDLFATTAAALDDAAGEWSEDSDAAAERPLVLDWRPIAEFVRAVREVDPGISQRQVRLECWMRQPELAAGAPAEAQALPAARTRPFSPATTPTAPSASFAEAAMAGDMDDARDVLHNAAGAILQHARAYWQAADRAHGVRPLLMMNLRDALNFYSLDTQQVCHTGDGAAGGQLVSPTYEGDTAKAPSSTASSAARDSTRDSAEIVEQARWLEYVTGGSDFDRSNDPAASWNSLSTTMVLGLVRPCPALSVPSIRAPRATGEATTVGEHKRRRIALLRRAGVLASAQEMAERCRAYGLSCAMRRDGARTWLVTYATDFWRRKSRRLQREIFECVVGDGDVAAAARARLHASASGVSANRHAGAARQETAAAASVAGRPVMDGRMSDVERRARHRLQLLRCDDLAQLLLLMTSKTSAALPLPSAKGGADTGTEASLSLLRLKMRVVMETMAELLPSASTNELMQVVLALLKLSISAAATDASSTDATASQLLHYVCLEARRLLANVAVLVANDVERFTFGELLWLITRLHTPCIRAAAPPRAQSAQQAEGGAAARGETFPRPTHGKTSGDESLDVSMSYVSAAVARAIRVVIEGSNDPTGGERGDCADPHDEIGDDTDVSTNRTAAFDDEVPVNSQSASPVTVAQWAKAVAAAEQLQGKSQMQYLLQLVERSAV</sequence>
<dbReference type="eggNOG" id="ENOG502SGIN">
    <property type="taxonomic scope" value="Eukaryota"/>
</dbReference>
<keyword evidence="3" id="KW-1185">Reference proteome</keyword>
<reference evidence="2 3" key="1">
    <citation type="journal article" date="2007" name="Nat. Genet.">
        <title>Comparative genomic analysis of three Leishmania species that cause diverse human disease.</title>
        <authorList>
            <person name="Peacock C.S."/>
            <person name="Seeger K."/>
            <person name="Harris D."/>
            <person name="Murphy L."/>
            <person name="Ruiz J.C."/>
            <person name="Quail M.A."/>
            <person name="Peters N."/>
            <person name="Adlem E."/>
            <person name="Tivey A."/>
            <person name="Aslett M."/>
            <person name="Kerhornou A."/>
            <person name="Ivens A."/>
            <person name="Fraser A."/>
            <person name="Rajandream M.A."/>
            <person name="Carver T."/>
            <person name="Norbertczak H."/>
            <person name="Chillingworth T."/>
            <person name="Hance Z."/>
            <person name="Jagels K."/>
            <person name="Moule S."/>
            <person name="Ormond D."/>
            <person name="Rutter S."/>
            <person name="Squares R."/>
            <person name="Whitehead S."/>
            <person name="Rabbinowitsch E."/>
            <person name="Arrowsmith C."/>
            <person name="White B."/>
            <person name="Thurston S."/>
            <person name="Bringaud F."/>
            <person name="Baldauf S.L."/>
            <person name="Faulconbridge A."/>
            <person name="Jeffares D."/>
            <person name="Depledge D.P."/>
            <person name="Oyola S.O."/>
            <person name="Hilley J.D."/>
            <person name="Brito L.O."/>
            <person name="Tosi L.R."/>
            <person name="Barrell B."/>
            <person name="Cruz A.K."/>
            <person name="Mottram J.C."/>
            <person name="Smith D.F."/>
            <person name="Berriman M."/>
        </authorList>
    </citation>
    <scope>NUCLEOTIDE SEQUENCE [LARGE SCALE GENOMIC DNA]</scope>
    <source>
        <strain evidence="2 3">JPCM5</strain>
    </source>
</reference>
<feature type="region of interest" description="Disordered" evidence="1">
    <location>
        <begin position="3092"/>
        <end position="3120"/>
    </location>
</feature>
<organism evidence="2 3">
    <name type="scientific">Leishmania infantum</name>
    <dbReference type="NCBI Taxonomy" id="5671"/>
    <lineage>
        <taxon>Eukaryota</taxon>
        <taxon>Discoba</taxon>
        <taxon>Euglenozoa</taxon>
        <taxon>Kinetoplastea</taxon>
        <taxon>Metakinetoplastina</taxon>
        <taxon>Trypanosomatida</taxon>
        <taxon>Trypanosomatidae</taxon>
        <taxon>Leishmaniinae</taxon>
        <taxon>Leishmania</taxon>
    </lineage>
</organism>